<evidence type="ECO:0000313" key="2">
    <source>
        <dbReference type="EMBL" id="MBP1043175.1"/>
    </source>
</evidence>
<reference evidence="2" key="1">
    <citation type="submission" date="2020-12" db="EMBL/GenBank/DDBJ databases">
        <title>Vagococcus allomyrinae sp. nov. and Enterococcus lavae sp. nov., isolated from the larvae of Allomyrina dichotoma.</title>
        <authorList>
            <person name="Lee S.D."/>
        </authorList>
    </citation>
    <scope>NUCLEOTIDE SEQUENCE</scope>
    <source>
        <strain evidence="2">BWB3-3</strain>
    </source>
</reference>
<feature type="transmembrane region" description="Helical" evidence="1">
    <location>
        <begin position="140"/>
        <end position="168"/>
    </location>
</feature>
<proteinExistence type="predicted"/>
<keyword evidence="1" id="KW-0812">Transmembrane</keyword>
<name>A0A940P8U1_9ENTE</name>
<evidence type="ECO:0000256" key="1">
    <source>
        <dbReference type="SAM" id="Phobius"/>
    </source>
</evidence>
<dbReference type="Proteomes" id="UP000674938">
    <property type="component" value="Unassembled WGS sequence"/>
</dbReference>
<protein>
    <submittedName>
        <fullName evidence="2">DUF1700 domain-containing protein</fullName>
    </submittedName>
</protein>
<dbReference type="RefSeq" id="WP_209530981.1">
    <property type="nucleotide sequence ID" value="NZ_JAEEGA010000014.1"/>
</dbReference>
<keyword evidence="1" id="KW-1133">Transmembrane helix</keyword>
<organism evidence="2 3">
    <name type="scientific">Vagococcus allomyrinae</name>
    <dbReference type="NCBI Taxonomy" id="2794353"/>
    <lineage>
        <taxon>Bacteria</taxon>
        <taxon>Bacillati</taxon>
        <taxon>Bacillota</taxon>
        <taxon>Bacilli</taxon>
        <taxon>Lactobacillales</taxon>
        <taxon>Enterococcaceae</taxon>
        <taxon>Vagococcus</taxon>
    </lineage>
</organism>
<keyword evidence="1" id="KW-0472">Membrane</keyword>
<feature type="transmembrane region" description="Helical" evidence="1">
    <location>
        <begin position="81"/>
        <end position="103"/>
    </location>
</feature>
<dbReference type="EMBL" id="JAEEGA010000014">
    <property type="protein sequence ID" value="MBP1043175.1"/>
    <property type="molecule type" value="Genomic_DNA"/>
</dbReference>
<comment type="caution">
    <text evidence="2">The sequence shown here is derived from an EMBL/GenBank/DDBJ whole genome shotgun (WGS) entry which is preliminary data.</text>
</comment>
<evidence type="ECO:0000313" key="3">
    <source>
        <dbReference type="Proteomes" id="UP000674938"/>
    </source>
</evidence>
<keyword evidence="3" id="KW-1185">Reference proteome</keyword>
<dbReference type="AlphaFoldDB" id="A0A940P8U1"/>
<accession>A0A940P8U1</accession>
<sequence>MNKATFISRLDNKLKLMGVTDVETYLMYYDEMIEDYQEDGHSETEAVSLVGSIESIAQTILAEGEDDFVALPTTGNKSLNYLLLVLGAPLWGVILLTVILFVFSAYLLMWCLPIVVGSFSFAGLAIGVVSFIGAPFNSDLFYIVAQVGVGLVFLGLGLLLLVLTISIASRVTTLTRGFTHKLINLFKEKVV</sequence>
<feature type="transmembrane region" description="Helical" evidence="1">
    <location>
        <begin position="110"/>
        <end position="134"/>
    </location>
</feature>
<gene>
    <name evidence="2" type="ORF">I6N95_19330</name>
</gene>
<dbReference type="Pfam" id="PF22564">
    <property type="entry name" value="HAAS"/>
    <property type="match status" value="1"/>
</dbReference>